<dbReference type="PROSITE" id="PS01031">
    <property type="entry name" value="SHSP"/>
    <property type="match status" value="1"/>
</dbReference>
<keyword evidence="5" id="KW-1185">Reference proteome</keyword>
<dbReference type="RefSeq" id="WP_078931574.1">
    <property type="nucleotide sequence ID" value="NZ_CAMCOW010000031.1"/>
</dbReference>
<dbReference type="Gene3D" id="2.60.40.790">
    <property type="match status" value="1"/>
</dbReference>
<dbReference type="AlphaFoldDB" id="A0A1T4Q5Q0"/>
<evidence type="ECO:0000259" key="3">
    <source>
        <dbReference type="PROSITE" id="PS01031"/>
    </source>
</evidence>
<dbReference type="Pfam" id="PF00011">
    <property type="entry name" value="HSP20"/>
    <property type="match status" value="1"/>
</dbReference>
<dbReference type="InterPro" id="IPR002068">
    <property type="entry name" value="A-crystallin/Hsp20_dom"/>
</dbReference>
<evidence type="ECO:0000313" key="5">
    <source>
        <dbReference type="Proteomes" id="UP000190395"/>
    </source>
</evidence>
<reference evidence="4 5" key="1">
    <citation type="submission" date="2017-02" db="EMBL/GenBank/DDBJ databases">
        <authorList>
            <person name="Peterson S.W."/>
        </authorList>
    </citation>
    <scope>NUCLEOTIDE SEQUENCE [LARGE SCALE GENOMIC DNA]</scope>
    <source>
        <strain evidence="4 5">ATCC BAA-909</strain>
    </source>
</reference>
<proteinExistence type="inferred from homology"/>
<gene>
    <name evidence="4" type="ORF">SAMN02745152_01838</name>
</gene>
<comment type="similarity">
    <text evidence="1 2">Belongs to the small heat shock protein (HSP20) family.</text>
</comment>
<dbReference type="OrthoDB" id="327485at2"/>
<dbReference type="EMBL" id="FUXC01000012">
    <property type="protein sequence ID" value="SJZ98851.1"/>
    <property type="molecule type" value="Genomic_DNA"/>
</dbReference>
<organism evidence="4 5">
    <name type="scientific">Treponema berlinense</name>
    <dbReference type="NCBI Taxonomy" id="225004"/>
    <lineage>
        <taxon>Bacteria</taxon>
        <taxon>Pseudomonadati</taxon>
        <taxon>Spirochaetota</taxon>
        <taxon>Spirochaetia</taxon>
        <taxon>Spirochaetales</taxon>
        <taxon>Treponemataceae</taxon>
        <taxon>Treponema</taxon>
    </lineage>
</organism>
<dbReference type="STRING" id="225004.SAMN02745152_01838"/>
<dbReference type="InterPro" id="IPR031107">
    <property type="entry name" value="Small_HSP"/>
</dbReference>
<dbReference type="SUPFAM" id="SSF49764">
    <property type="entry name" value="HSP20-like chaperones"/>
    <property type="match status" value="1"/>
</dbReference>
<dbReference type="CDD" id="cd06464">
    <property type="entry name" value="ACD_sHsps-like"/>
    <property type="match status" value="1"/>
</dbReference>
<dbReference type="InterPro" id="IPR008978">
    <property type="entry name" value="HSP20-like_chaperone"/>
</dbReference>
<dbReference type="PANTHER" id="PTHR11527">
    <property type="entry name" value="HEAT-SHOCK PROTEIN 20 FAMILY MEMBER"/>
    <property type="match status" value="1"/>
</dbReference>
<name>A0A1T4Q5Q0_9SPIR</name>
<evidence type="ECO:0000256" key="1">
    <source>
        <dbReference type="PROSITE-ProRule" id="PRU00285"/>
    </source>
</evidence>
<accession>A0A1T4Q5Q0</accession>
<dbReference type="Proteomes" id="UP000190395">
    <property type="component" value="Unassembled WGS sequence"/>
</dbReference>
<sequence>MNDLALFNDLFNDFGDDGYTMPAFSYKKMFHMPKVDVKENKENYTLTMDMPGKTDKDVDIELNQNVLTVSSKDEVKKEEKSDKKDETKWLIRERTVSSFKRSFTLPDDVDSEKLTANVKDGVLTVSMPRKALAQPKHIAITKA</sequence>
<evidence type="ECO:0000313" key="4">
    <source>
        <dbReference type="EMBL" id="SJZ98851.1"/>
    </source>
</evidence>
<feature type="domain" description="SHSP" evidence="3">
    <location>
        <begin position="26"/>
        <end position="143"/>
    </location>
</feature>
<protein>
    <submittedName>
        <fullName evidence="4">HSP20 family protein</fullName>
    </submittedName>
</protein>
<evidence type="ECO:0000256" key="2">
    <source>
        <dbReference type="RuleBase" id="RU003616"/>
    </source>
</evidence>
<dbReference type="GeneID" id="303368065"/>